<feature type="region of interest" description="Disordered" evidence="1">
    <location>
        <begin position="135"/>
        <end position="157"/>
    </location>
</feature>
<feature type="region of interest" description="Disordered" evidence="1">
    <location>
        <begin position="1"/>
        <end position="27"/>
    </location>
</feature>
<reference evidence="2" key="1">
    <citation type="submission" date="2013-08" db="EMBL/GenBank/DDBJ databases">
        <title>Oryza genome evolution.</title>
        <authorList>
            <person name="Wing R.A."/>
            <person name="Panaud O."/>
            <person name="Oliveira A.C."/>
        </authorList>
    </citation>
    <scope>NUCLEOTIDE SEQUENCE</scope>
</reference>
<dbReference type="AlphaFoldDB" id="A0A0D9Y4R8"/>
<reference evidence="2" key="3">
    <citation type="submission" date="2018-05" db="EMBL/GenBank/DDBJ databases">
        <title>OgluRS3 (Oryza glumaepatula Reference Sequence Version 3).</title>
        <authorList>
            <person name="Zhang J."/>
            <person name="Kudrna D."/>
            <person name="Lee S."/>
            <person name="Talag J."/>
            <person name="Welchert J."/>
            <person name="Wing R.A."/>
        </authorList>
    </citation>
    <scope>NUCLEOTIDE SEQUENCE [LARGE SCALE GENOMIC DNA]</scope>
</reference>
<protein>
    <submittedName>
        <fullName evidence="2">Uncharacterized protein</fullName>
    </submittedName>
</protein>
<keyword evidence="3" id="KW-1185">Reference proteome</keyword>
<dbReference type="EnsemblPlants" id="OGLUM01G07260.1">
    <property type="protein sequence ID" value="OGLUM01G07260.1"/>
    <property type="gene ID" value="OGLUM01G07260"/>
</dbReference>
<accession>A0A0D9Y4R8</accession>
<name>A0A0D9Y4R8_9ORYZ</name>
<proteinExistence type="predicted"/>
<evidence type="ECO:0000313" key="3">
    <source>
        <dbReference type="Proteomes" id="UP000026961"/>
    </source>
</evidence>
<evidence type="ECO:0000313" key="2">
    <source>
        <dbReference type="EnsemblPlants" id="OGLUM01G07260.1"/>
    </source>
</evidence>
<sequence>MVAPSWASHNYSHTSSSSSSLGLSPSLHLSFSLPATEREWRAAAPTGEEGAAHALRRNQPPGALPPIQPPLRRRPRRPLLPPPTSAPSISRVIVVGGGAAALLAPEVVDPEQAAGAQHPVDVVPEELQRRLRDHPPVHGVARPHQVHGVVPDREPLL</sequence>
<reference evidence="2" key="2">
    <citation type="submission" date="2015-04" db="UniProtKB">
        <authorList>
            <consortium name="EnsemblPlants"/>
        </authorList>
    </citation>
    <scope>IDENTIFICATION</scope>
</reference>
<dbReference type="Proteomes" id="UP000026961">
    <property type="component" value="Chromosome 1"/>
</dbReference>
<dbReference type="Gramene" id="OGLUM01G07260.1">
    <property type="protein sequence ID" value="OGLUM01G07260.1"/>
    <property type="gene ID" value="OGLUM01G07260"/>
</dbReference>
<organism evidence="2">
    <name type="scientific">Oryza glumipatula</name>
    <dbReference type="NCBI Taxonomy" id="40148"/>
    <lineage>
        <taxon>Eukaryota</taxon>
        <taxon>Viridiplantae</taxon>
        <taxon>Streptophyta</taxon>
        <taxon>Embryophyta</taxon>
        <taxon>Tracheophyta</taxon>
        <taxon>Spermatophyta</taxon>
        <taxon>Magnoliopsida</taxon>
        <taxon>Liliopsida</taxon>
        <taxon>Poales</taxon>
        <taxon>Poaceae</taxon>
        <taxon>BOP clade</taxon>
        <taxon>Oryzoideae</taxon>
        <taxon>Oryzeae</taxon>
        <taxon>Oryzinae</taxon>
        <taxon>Oryza</taxon>
    </lineage>
</organism>
<dbReference type="HOGENOM" id="CLU_1680632_0_0_1"/>
<feature type="region of interest" description="Disordered" evidence="1">
    <location>
        <begin position="40"/>
        <end position="89"/>
    </location>
</feature>
<evidence type="ECO:0000256" key="1">
    <source>
        <dbReference type="SAM" id="MobiDB-lite"/>
    </source>
</evidence>